<dbReference type="InterPro" id="IPR035964">
    <property type="entry name" value="I/LWEQ_dom_sf"/>
</dbReference>
<feature type="coiled-coil region" evidence="5">
    <location>
        <begin position="978"/>
        <end position="1007"/>
    </location>
</feature>
<proteinExistence type="inferred from homology"/>
<comment type="similarity">
    <text evidence="2">Belongs to the SLA2 family.</text>
</comment>
<dbReference type="GO" id="GO:0035615">
    <property type="term" value="F:clathrin adaptor activity"/>
    <property type="evidence" value="ECO:0007669"/>
    <property type="project" value="TreeGrafter"/>
</dbReference>
<evidence type="ECO:0000256" key="6">
    <source>
        <dbReference type="SAM" id="MobiDB-lite"/>
    </source>
</evidence>
<organism evidence="9 10">
    <name type="scientific">Saccharomycopsis crataegensis</name>
    <dbReference type="NCBI Taxonomy" id="43959"/>
    <lineage>
        <taxon>Eukaryota</taxon>
        <taxon>Fungi</taxon>
        <taxon>Dikarya</taxon>
        <taxon>Ascomycota</taxon>
        <taxon>Saccharomycotina</taxon>
        <taxon>Saccharomycetes</taxon>
        <taxon>Saccharomycopsidaceae</taxon>
        <taxon>Saccharomycopsis</taxon>
    </lineage>
</organism>
<dbReference type="InterPro" id="IPR013809">
    <property type="entry name" value="ENTH"/>
</dbReference>
<dbReference type="SMART" id="SM00307">
    <property type="entry name" value="ILWEQ"/>
    <property type="match status" value="1"/>
</dbReference>
<evidence type="ECO:0000256" key="3">
    <source>
        <dbReference type="ARBA" id="ARBA00022490"/>
    </source>
</evidence>
<comment type="caution">
    <text evidence="9">The sequence shown here is derived from an EMBL/GenBank/DDBJ whole genome shotgun (WGS) entry which is preliminary data.</text>
</comment>
<dbReference type="SUPFAM" id="SSF109885">
    <property type="entry name" value="I/LWEQ domain"/>
    <property type="match status" value="1"/>
</dbReference>
<evidence type="ECO:0000313" key="9">
    <source>
        <dbReference type="EMBL" id="GMM38072.1"/>
    </source>
</evidence>
<dbReference type="GO" id="GO:0030479">
    <property type="term" value="C:actin cortical patch"/>
    <property type="evidence" value="ECO:0007669"/>
    <property type="project" value="TreeGrafter"/>
</dbReference>
<dbReference type="SUPFAM" id="SSF48464">
    <property type="entry name" value="ENTH/VHS domain"/>
    <property type="match status" value="1"/>
</dbReference>
<dbReference type="GO" id="GO:0048268">
    <property type="term" value="P:clathrin coat assembly"/>
    <property type="evidence" value="ECO:0007669"/>
    <property type="project" value="TreeGrafter"/>
</dbReference>
<keyword evidence="3" id="KW-0963">Cytoplasm</keyword>
<evidence type="ECO:0000256" key="4">
    <source>
        <dbReference type="ARBA" id="ARBA00023203"/>
    </source>
</evidence>
<dbReference type="GO" id="GO:0032051">
    <property type="term" value="F:clathrin light chain binding"/>
    <property type="evidence" value="ECO:0007669"/>
    <property type="project" value="TreeGrafter"/>
</dbReference>
<reference evidence="9 10" key="1">
    <citation type="journal article" date="2023" name="Elife">
        <title>Identification of key yeast species and microbe-microbe interactions impacting larval growth of Drosophila in the wild.</title>
        <authorList>
            <person name="Mure A."/>
            <person name="Sugiura Y."/>
            <person name="Maeda R."/>
            <person name="Honda K."/>
            <person name="Sakurai N."/>
            <person name="Takahashi Y."/>
            <person name="Watada M."/>
            <person name="Katoh T."/>
            <person name="Gotoh A."/>
            <person name="Gotoh Y."/>
            <person name="Taniguchi I."/>
            <person name="Nakamura K."/>
            <person name="Hayashi T."/>
            <person name="Katayama T."/>
            <person name="Uemura T."/>
            <person name="Hattori Y."/>
        </authorList>
    </citation>
    <scope>NUCLEOTIDE SEQUENCE [LARGE SCALE GENOMIC DNA]</scope>
    <source>
        <strain evidence="9 10">SC-9</strain>
    </source>
</reference>
<feature type="coiled-coil region" evidence="5">
    <location>
        <begin position="299"/>
        <end position="529"/>
    </location>
</feature>
<feature type="domain" description="I/LWEQ" evidence="8">
    <location>
        <begin position="776"/>
        <end position="1019"/>
    </location>
</feature>
<accession>A0AAV5QU06</accession>
<dbReference type="GO" id="GO:0051015">
    <property type="term" value="F:actin filament binding"/>
    <property type="evidence" value="ECO:0007669"/>
    <property type="project" value="TreeGrafter"/>
</dbReference>
<dbReference type="InterPro" id="IPR030224">
    <property type="entry name" value="Sla2_fam"/>
</dbReference>
<dbReference type="RefSeq" id="XP_064855068.1">
    <property type="nucleotide sequence ID" value="XM_064998996.1"/>
</dbReference>
<dbReference type="InterPro" id="IPR008942">
    <property type="entry name" value="ENTH_VHS"/>
</dbReference>
<dbReference type="InterPro" id="IPR002558">
    <property type="entry name" value="ILWEQ_dom"/>
</dbReference>
<keyword evidence="4" id="KW-0009">Actin-binding</keyword>
<dbReference type="GO" id="GO:0043325">
    <property type="term" value="F:phosphatidylinositol-3,4-bisphosphate binding"/>
    <property type="evidence" value="ECO:0007669"/>
    <property type="project" value="TreeGrafter"/>
</dbReference>
<dbReference type="Pfam" id="PF07651">
    <property type="entry name" value="ANTH"/>
    <property type="match status" value="1"/>
</dbReference>
<feature type="domain" description="ENTH" evidence="7">
    <location>
        <begin position="1"/>
        <end position="125"/>
    </location>
</feature>
<evidence type="ECO:0000313" key="10">
    <source>
        <dbReference type="Proteomes" id="UP001360560"/>
    </source>
</evidence>
<keyword evidence="5" id="KW-0175">Coiled coil</keyword>
<dbReference type="Proteomes" id="UP001360560">
    <property type="component" value="Unassembled WGS sequence"/>
</dbReference>
<evidence type="ECO:0000256" key="2">
    <source>
        <dbReference type="ARBA" id="ARBA00010135"/>
    </source>
</evidence>
<dbReference type="GeneID" id="90076047"/>
<evidence type="ECO:0000256" key="5">
    <source>
        <dbReference type="SAM" id="Coils"/>
    </source>
</evidence>
<dbReference type="Gene3D" id="1.25.40.90">
    <property type="match status" value="1"/>
</dbReference>
<dbReference type="AlphaFoldDB" id="A0AAV5QU06"/>
<feature type="region of interest" description="Disordered" evidence="6">
    <location>
        <begin position="262"/>
        <end position="297"/>
    </location>
</feature>
<dbReference type="Pfam" id="PF01608">
    <property type="entry name" value="I_LWEQ"/>
    <property type="match status" value="1"/>
</dbReference>
<dbReference type="InterPro" id="IPR011417">
    <property type="entry name" value="ANTH_dom"/>
</dbReference>
<dbReference type="GO" id="GO:0080025">
    <property type="term" value="F:phosphatidylinositol-3,5-bisphosphate binding"/>
    <property type="evidence" value="ECO:0007669"/>
    <property type="project" value="TreeGrafter"/>
</dbReference>
<keyword evidence="10" id="KW-1185">Reference proteome</keyword>
<dbReference type="PANTHER" id="PTHR10407">
    <property type="entry name" value="HUNTINGTIN INTERACTING PROTEIN 1"/>
    <property type="match status" value="1"/>
</dbReference>
<dbReference type="EMBL" id="BTFZ01000013">
    <property type="protein sequence ID" value="GMM38072.1"/>
    <property type="molecule type" value="Genomic_DNA"/>
</dbReference>
<dbReference type="SMART" id="SM00273">
    <property type="entry name" value="ENTH"/>
    <property type="match status" value="1"/>
</dbReference>
<dbReference type="PROSITE" id="PS50945">
    <property type="entry name" value="I_LWEQ"/>
    <property type="match status" value="1"/>
</dbReference>
<protein>
    <submittedName>
        <fullName evidence="9">Sla2 protein</fullName>
    </submittedName>
</protein>
<dbReference type="GO" id="GO:0007015">
    <property type="term" value="P:actin filament organization"/>
    <property type="evidence" value="ECO:0007669"/>
    <property type="project" value="TreeGrafter"/>
</dbReference>
<sequence length="1028" mass="115259">MVDISVNVKKACSVDETAPKRKHVRACIVYTWDHRDSKPFWQSLRITPIQTDEVQVFKALIVIHKVLQEGHQVTLRDAQRNRDFIDGLGKIFHGEGFKGYGKLIREYDQFLMQKLAFHRKYKEFNGTFEYEEYISLRAVSDPNEGYEAILDLMSLQDAIDDLQRVIFASISHDRGSECKISALVPLLTESYGIYKFVTSMLRAMHQSTGSDEALEPLRQRYNSQHARLYEFYADCSSIRYLTSLINVPKLSIDAPDLFVDEETGQRRATPPKEPSPVAAPAPPPKEETPDRLIGQPTGIDFWQNQQENSEAEQARLAQEREAQILAQQQEQLRQQQMFEQQRAELAQQQVNQQQAMFHQQAQGRVAELERDLLSVKNQYDQDQLLLQSYDQRVKQLEQDVLNANQAATQQIASKDQMINSIQEQINLWKNKYESLAKLYSQLRQEHLNLLNKYKKLQQKAASSQEAIDKREKMERDMKAKNIELADLIRERDRARLELDKLRGAKDTQIDRLELEIRTLKDNLDSVEKNQSSNLTAIFSAHKKEIDDLQQKFKQVDGMSPEVEDKLREKEEEIEILQQTMDDTIKQLAESKKAGDDALDEQIDAVLEAHLQKLISIVDSILKSGIARIQDSLFELDSPMQTGNQNSSPAYLLSIIEKAGVLAQDFGTAFNNFIADGPGGNHAAIISTVSGFSTAISDVILNSKGVIRLSKTEQLSESILASARLIAETAMDYLDDLLNENLEGDSDETKTDTVINGVLEIHERLTELSELAETLAPKIELKGELDKLVDDEMNSAAQAIAAATSHLTSLLSSKQLAALDPINMEINKAILAAAIAITNAISLLIQAATDTQNEIVANGKGSSTRAQFYKKHNKWTEGMISAAKSVAAATNILIKTADGCLGQTNSHEELIVASNEVAASTVQLVAAARVKATSASKTQDRLEEASKTVSMACKALVSQVQAMIAKSHAVENDVDFSKLSILDNRKAEMQQQAEIVKLENSLSAARKRLGEIRKYSYQDDSDSEADEDY</sequence>
<evidence type="ECO:0000256" key="1">
    <source>
        <dbReference type="ARBA" id="ARBA00004496"/>
    </source>
</evidence>
<evidence type="ECO:0000259" key="8">
    <source>
        <dbReference type="PROSITE" id="PS50945"/>
    </source>
</evidence>
<name>A0AAV5QU06_9ASCO</name>
<gene>
    <name evidence="9" type="ORF">DASC09_053970</name>
</gene>
<feature type="compositionally biased region" description="Pro residues" evidence="6">
    <location>
        <begin position="271"/>
        <end position="283"/>
    </location>
</feature>
<dbReference type="GO" id="GO:0030136">
    <property type="term" value="C:clathrin-coated vesicle"/>
    <property type="evidence" value="ECO:0007669"/>
    <property type="project" value="TreeGrafter"/>
</dbReference>
<dbReference type="CDD" id="cd17007">
    <property type="entry name" value="ANTH_N_Sla2p"/>
    <property type="match status" value="1"/>
</dbReference>
<dbReference type="Gene3D" id="1.20.1410.10">
    <property type="entry name" value="I/LWEQ domain"/>
    <property type="match status" value="1"/>
</dbReference>
<dbReference type="GO" id="GO:0006897">
    <property type="term" value="P:endocytosis"/>
    <property type="evidence" value="ECO:0007669"/>
    <property type="project" value="InterPro"/>
</dbReference>
<evidence type="ECO:0000259" key="7">
    <source>
        <dbReference type="PROSITE" id="PS50942"/>
    </source>
</evidence>
<feature type="coiled-coil region" evidence="5">
    <location>
        <begin position="559"/>
        <end position="593"/>
    </location>
</feature>
<comment type="subcellular location">
    <subcellularLocation>
        <location evidence="1">Cytoplasm</location>
    </subcellularLocation>
</comment>
<dbReference type="PANTHER" id="PTHR10407:SF15">
    <property type="entry name" value="HUNTINGTIN INTERACTING PROTEIN 1"/>
    <property type="match status" value="1"/>
</dbReference>
<dbReference type="PROSITE" id="PS50942">
    <property type="entry name" value="ENTH"/>
    <property type="match status" value="1"/>
</dbReference>